<keyword evidence="3" id="KW-0418">Kinase</keyword>
<dbReference type="Gene3D" id="2.60.200.40">
    <property type="match status" value="1"/>
</dbReference>
<evidence type="ECO:0000313" key="7">
    <source>
        <dbReference type="Proteomes" id="UP000598271"/>
    </source>
</evidence>
<dbReference type="RefSeq" id="WP_189565513.1">
    <property type="nucleotide sequence ID" value="NZ_BMXF01000003.1"/>
</dbReference>
<dbReference type="SMART" id="SM00046">
    <property type="entry name" value="DAGKc"/>
    <property type="match status" value="1"/>
</dbReference>
<dbReference type="Gene3D" id="3.40.50.10330">
    <property type="entry name" value="Probable inorganic polyphosphate/atp-NAD kinase, domain 1"/>
    <property type="match status" value="1"/>
</dbReference>
<evidence type="ECO:0000259" key="5">
    <source>
        <dbReference type="PROSITE" id="PS50146"/>
    </source>
</evidence>
<dbReference type="AlphaFoldDB" id="A0A8J3GAL2"/>
<reference evidence="6 7" key="1">
    <citation type="journal article" date="2014" name="Int. J. Syst. Evol. Microbiol.">
        <title>Complete genome sequence of Corynebacterium casei LMG S-19264T (=DSM 44701T), isolated from a smear-ripened cheese.</title>
        <authorList>
            <consortium name="US DOE Joint Genome Institute (JGI-PGF)"/>
            <person name="Walter F."/>
            <person name="Albersmeier A."/>
            <person name="Kalinowski J."/>
            <person name="Ruckert C."/>
        </authorList>
    </citation>
    <scope>NUCLEOTIDE SEQUENCE [LARGE SCALE GENOMIC DNA]</scope>
    <source>
        <strain evidence="6 7">KCTC 12866</strain>
    </source>
</reference>
<dbReference type="PANTHER" id="PTHR12358:SF54">
    <property type="entry name" value="SPHINGOSINE KINASE RELATED PROTEIN"/>
    <property type="match status" value="1"/>
</dbReference>
<dbReference type="Proteomes" id="UP000598271">
    <property type="component" value="Unassembled WGS sequence"/>
</dbReference>
<dbReference type="Pfam" id="PF00781">
    <property type="entry name" value="DAGK_cat"/>
    <property type="match status" value="1"/>
</dbReference>
<evidence type="ECO:0000313" key="6">
    <source>
        <dbReference type="EMBL" id="GHB75662.1"/>
    </source>
</evidence>
<sequence>MPFPKKVLLVINPIAGTEDKDELIENIREMSASRGFALEVYKTDGENDRKAIEKIMDDFQPDRVLVAGGDGTINQIADILRDYDTVMGLLPLGSANGLATNLGLPTDIEEGIEVALGEHTFCLDGLLLNGHLGLHLSDLGLNARLVKNYEEGSVRGKWGYAKEVIHTLSEHELFRVRITTDTETYETEATIIIIGNATMYGTGVVVNPGGDMCDGHFEIITATHFDFIELAKLLAGSTELDPEVVKISRATRAEIECLDQKVLFQVDGEFLGSVNRVKAQVLPALLTIAVPDRES</sequence>
<protein>
    <recommendedName>
        <fullName evidence="5">DAGKc domain-containing protein</fullName>
    </recommendedName>
</protein>
<gene>
    <name evidence="6" type="ORF">GCM10007390_31820</name>
</gene>
<comment type="caution">
    <text evidence="6">The sequence shown here is derived from an EMBL/GenBank/DDBJ whole genome shotgun (WGS) entry which is preliminary data.</text>
</comment>
<keyword evidence="1" id="KW-0808">Transferase</keyword>
<dbReference type="GO" id="GO:0005524">
    <property type="term" value="F:ATP binding"/>
    <property type="evidence" value="ECO:0007669"/>
    <property type="project" value="UniProtKB-KW"/>
</dbReference>
<dbReference type="InterPro" id="IPR001206">
    <property type="entry name" value="Diacylglycerol_kinase_cat_dom"/>
</dbReference>
<dbReference type="Pfam" id="PF19279">
    <property type="entry name" value="YegS_C"/>
    <property type="match status" value="1"/>
</dbReference>
<dbReference type="InterPro" id="IPR017438">
    <property type="entry name" value="ATP-NAD_kinase_N"/>
</dbReference>
<accession>A0A8J3GAL2</accession>
<dbReference type="PANTHER" id="PTHR12358">
    <property type="entry name" value="SPHINGOSINE KINASE"/>
    <property type="match status" value="1"/>
</dbReference>
<dbReference type="InterPro" id="IPR045540">
    <property type="entry name" value="YegS/DAGK_C"/>
</dbReference>
<dbReference type="PROSITE" id="PS50146">
    <property type="entry name" value="DAGK"/>
    <property type="match status" value="1"/>
</dbReference>
<evidence type="ECO:0000256" key="2">
    <source>
        <dbReference type="ARBA" id="ARBA00022741"/>
    </source>
</evidence>
<keyword evidence="2" id="KW-0547">Nucleotide-binding</keyword>
<keyword evidence="4" id="KW-0067">ATP-binding</keyword>
<feature type="domain" description="DAGKc" evidence="5">
    <location>
        <begin position="2"/>
        <end position="132"/>
    </location>
</feature>
<dbReference type="InterPro" id="IPR016064">
    <property type="entry name" value="NAD/diacylglycerol_kinase_sf"/>
</dbReference>
<evidence type="ECO:0000256" key="3">
    <source>
        <dbReference type="ARBA" id="ARBA00022777"/>
    </source>
</evidence>
<organism evidence="6 7">
    <name type="scientific">Persicitalea jodogahamensis</name>
    <dbReference type="NCBI Taxonomy" id="402147"/>
    <lineage>
        <taxon>Bacteria</taxon>
        <taxon>Pseudomonadati</taxon>
        <taxon>Bacteroidota</taxon>
        <taxon>Cytophagia</taxon>
        <taxon>Cytophagales</taxon>
        <taxon>Spirosomataceae</taxon>
        <taxon>Persicitalea</taxon>
    </lineage>
</organism>
<evidence type="ECO:0000256" key="4">
    <source>
        <dbReference type="ARBA" id="ARBA00022840"/>
    </source>
</evidence>
<name>A0A8J3GAL2_9BACT</name>
<keyword evidence="7" id="KW-1185">Reference proteome</keyword>
<dbReference type="InterPro" id="IPR050187">
    <property type="entry name" value="Lipid_Phosphate_FormReg"/>
</dbReference>
<proteinExistence type="predicted"/>
<evidence type="ECO:0000256" key="1">
    <source>
        <dbReference type="ARBA" id="ARBA00022679"/>
    </source>
</evidence>
<dbReference type="GO" id="GO:0016301">
    <property type="term" value="F:kinase activity"/>
    <property type="evidence" value="ECO:0007669"/>
    <property type="project" value="UniProtKB-KW"/>
</dbReference>
<dbReference type="SUPFAM" id="SSF111331">
    <property type="entry name" value="NAD kinase/diacylglycerol kinase-like"/>
    <property type="match status" value="1"/>
</dbReference>
<dbReference type="EMBL" id="BMXF01000003">
    <property type="protein sequence ID" value="GHB75662.1"/>
    <property type="molecule type" value="Genomic_DNA"/>
</dbReference>